<dbReference type="RefSeq" id="WP_015538015.1">
    <property type="nucleotide sequence ID" value="NC_021020.1"/>
</dbReference>
<reference evidence="1 2" key="1">
    <citation type="submission" date="2010-03" db="EMBL/GenBank/DDBJ databases">
        <title>The genome sequence of Faecalibacterium prausnitzii SL3/3.</title>
        <authorList>
            <consortium name="metaHIT consortium -- http://www.metahit.eu/"/>
            <person name="Pajon A."/>
            <person name="Turner K."/>
            <person name="Parkhill J."/>
            <person name="Duncan S."/>
            <person name="Flint H."/>
        </authorList>
    </citation>
    <scope>NUCLEOTIDE SEQUENCE [LARGE SCALE GENOMIC DNA]</scope>
    <source>
        <strain evidence="1 2">SL3/3</strain>
    </source>
</reference>
<name>D4KCD1_9FIRM</name>
<evidence type="ECO:0000313" key="1">
    <source>
        <dbReference type="EMBL" id="CBL02494.1"/>
    </source>
</evidence>
<dbReference type="HOGENOM" id="CLU_2023294_0_0_9"/>
<organism evidence="1 2">
    <name type="scientific">Faecalibacterium prausnitzii SL3/3</name>
    <dbReference type="NCBI Taxonomy" id="657322"/>
    <lineage>
        <taxon>Bacteria</taxon>
        <taxon>Bacillati</taxon>
        <taxon>Bacillota</taxon>
        <taxon>Clostridia</taxon>
        <taxon>Eubacteriales</taxon>
        <taxon>Oscillospiraceae</taxon>
        <taxon>Faecalibacterium</taxon>
    </lineage>
</organism>
<evidence type="ECO:0000313" key="2">
    <source>
        <dbReference type="Proteomes" id="UP000007059"/>
    </source>
</evidence>
<proteinExistence type="predicted"/>
<gene>
    <name evidence="1" type="ORF">FPR_23170</name>
</gene>
<dbReference type="KEGG" id="fpa:FPR_23170"/>
<dbReference type="Proteomes" id="UP000007059">
    <property type="component" value="Chromosome"/>
</dbReference>
<accession>D4KCD1</accession>
<sequence length="122" mass="14839">MKDWMHAKKKEIENMTFDQAKEIVEKQIRLGKEGGQWCPREHLTKALEIILSKAELYEFRTDYKEPLHDDVYKRYECPVCYYTLSNLDNFCPRCGQLLDWRFVRHWERTIRPTLERLQNGEV</sequence>
<dbReference type="EMBL" id="FP929046">
    <property type="protein sequence ID" value="CBL02494.1"/>
    <property type="molecule type" value="Genomic_DNA"/>
</dbReference>
<reference evidence="1 2" key="2">
    <citation type="submission" date="2010-03" db="EMBL/GenBank/DDBJ databases">
        <authorList>
            <person name="Pajon A."/>
        </authorList>
    </citation>
    <scope>NUCLEOTIDE SEQUENCE [LARGE SCALE GENOMIC DNA]</scope>
    <source>
        <strain evidence="1 2">SL3/3</strain>
    </source>
</reference>
<dbReference type="AlphaFoldDB" id="D4KCD1"/>
<protein>
    <submittedName>
        <fullName evidence="1">Uncharacterized protein</fullName>
    </submittedName>
</protein>